<reference evidence="10 12" key="2">
    <citation type="journal article" date="2018" name="Syst. Appl. Microbiol.">
        <title>Flavobacterium circumlabens sp. nov. and Flavobacterium cupreum sp. nov., two psychrotrophic species isolated from Antarctic environmental samples.</title>
        <authorList>
            <person name="Kralova S."/>
            <person name="Busse H.J."/>
            <person name="Svec P."/>
            <person name="Maslanova I."/>
            <person name="Stankova E."/>
            <person name="Bartak M."/>
            <person name="Sedlacek I."/>
        </authorList>
    </citation>
    <scope>NUCLEOTIDE SEQUENCE [LARGE SCALE GENOMIC DNA]</scope>
    <source>
        <strain evidence="10 12">CCM 8828</strain>
    </source>
</reference>
<comment type="similarity">
    <text evidence="2">Belongs to the autoinducer-2 exporter (AI-2E) (TC 2.A.86) family.</text>
</comment>
<dbReference type="Pfam" id="PF01594">
    <property type="entry name" value="AI-2E_transport"/>
    <property type="match status" value="1"/>
</dbReference>
<evidence type="ECO:0000256" key="5">
    <source>
        <dbReference type="ARBA" id="ARBA00022692"/>
    </source>
</evidence>
<evidence type="ECO:0000256" key="4">
    <source>
        <dbReference type="ARBA" id="ARBA00022475"/>
    </source>
</evidence>
<keyword evidence="11" id="KW-1185">Reference proteome</keyword>
<gene>
    <name evidence="10" type="ORF">D0809_11010</name>
    <name evidence="9" type="ORF">EV142_103317</name>
</gene>
<dbReference type="OrthoDB" id="9793390at2"/>
<dbReference type="RefSeq" id="WP_132034980.1">
    <property type="nucleotide sequence ID" value="NZ_QWDN01000003.1"/>
</dbReference>
<evidence type="ECO:0000256" key="7">
    <source>
        <dbReference type="ARBA" id="ARBA00023136"/>
    </source>
</evidence>
<dbReference type="GO" id="GO:0005886">
    <property type="term" value="C:plasma membrane"/>
    <property type="evidence" value="ECO:0007669"/>
    <property type="project" value="UniProtKB-SubCell"/>
</dbReference>
<dbReference type="PANTHER" id="PTHR21716">
    <property type="entry name" value="TRANSMEMBRANE PROTEIN"/>
    <property type="match status" value="1"/>
</dbReference>
<feature type="transmembrane region" description="Helical" evidence="8">
    <location>
        <begin position="140"/>
        <end position="160"/>
    </location>
</feature>
<feature type="transmembrane region" description="Helical" evidence="8">
    <location>
        <begin position="57"/>
        <end position="80"/>
    </location>
</feature>
<dbReference type="PANTHER" id="PTHR21716:SF53">
    <property type="entry name" value="PERMEASE PERM-RELATED"/>
    <property type="match status" value="1"/>
</dbReference>
<dbReference type="AlphaFoldDB" id="A0A4Y7UEL9"/>
<evidence type="ECO:0000256" key="3">
    <source>
        <dbReference type="ARBA" id="ARBA00022448"/>
    </source>
</evidence>
<evidence type="ECO:0000256" key="1">
    <source>
        <dbReference type="ARBA" id="ARBA00004651"/>
    </source>
</evidence>
<proteinExistence type="inferred from homology"/>
<comment type="caution">
    <text evidence="10">The sequence shown here is derived from an EMBL/GenBank/DDBJ whole genome shotgun (WGS) entry which is preliminary data.</text>
</comment>
<evidence type="ECO:0000313" key="10">
    <source>
        <dbReference type="EMBL" id="TEB44279.1"/>
    </source>
</evidence>
<evidence type="ECO:0000313" key="12">
    <source>
        <dbReference type="Proteomes" id="UP000298340"/>
    </source>
</evidence>
<comment type="subcellular location">
    <subcellularLocation>
        <location evidence="1">Cell membrane</location>
        <topology evidence="1">Multi-pass membrane protein</topology>
    </subcellularLocation>
</comment>
<evidence type="ECO:0000313" key="11">
    <source>
        <dbReference type="Proteomes" id="UP000295270"/>
    </source>
</evidence>
<sequence length="346" mass="38748">MRISLTQMIKKLFLLFLILTALYFAKDLLIPLSIGGILAALFLPLCNWIESKKISRIIASLFCLLTFLALIFMVITVLGFKISELLMDLAFIKQRAIESGNNIQKYIFDHLNISVDEQLVILKNEQPSYSNILQTVLGSAAYFFTSFILVLAYFVFLLLYRNHIKNFLFKITPTAQHSEMENILQSAAHISYQYLTGLSKMIFLLWIMYGIAFSIIGIENAIFFAILCGLLEIIPYIGNITGTVLTLLFAAINGAAPIMLAGIIISYAIIQIIQTWFFEPLIIGPQVKINPLFTIIALVLGELLWGIPGLILAIPLTALLKIVCDHVTSLKPYAFLIGTIETDVRS</sequence>
<dbReference type="Proteomes" id="UP000298340">
    <property type="component" value="Unassembled WGS sequence"/>
</dbReference>
<evidence type="ECO:0000256" key="8">
    <source>
        <dbReference type="SAM" id="Phobius"/>
    </source>
</evidence>
<protein>
    <submittedName>
        <fullName evidence="10">AI-2E family transporter</fullName>
    </submittedName>
    <submittedName>
        <fullName evidence="9">PurR-regulated permease PerM</fullName>
    </submittedName>
</protein>
<feature type="transmembrane region" description="Helical" evidence="8">
    <location>
        <begin position="203"/>
        <end position="227"/>
    </location>
</feature>
<dbReference type="Proteomes" id="UP000295270">
    <property type="component" value="Unassembled WGS sequence"/>
</dbReference>
<dbReference type="EMBL" id="QWDN01000003">
    <property type="protein sequence ID" value="TEB44279.1"/>
    <property type="molecule type" value="Genomic_DNA"/>
</dbReference>
<dbReference type="EMBL" id="SLWA01000003">
    <property type="protein sequence ID" value="TCN58870.1"/>
    <property type="molecule type" value="Genomic_DNA"/>
</dbReference>
<reference evidence="9" key="3">
    <citation type="submission" date="2019-03" db="EMBL/GenBank/DDBJ databases">
        <authorList>
            <person name="Whitman W."/>
            <person name="Huntemann M."/>
            <person name="Clum A."/>
            <person name="Pillay M."/>
            <person name="Palaniappan K."/>
            <person name="Varghese N."/>
            <person name="Mikhailova N."/>
            <person name="Stamatis D."/>
            <person name="Reddy T."/>
            <person name="Daum C."/>
            <person name="Shapiro N."/>
            <person name="Ivanova N."/>
            <person name="Kyrpides N."/>
            <person name="Woyke T."/>
        </authorList>
    </citation>
    <scope>NUCLEOTIDE SEQUENCE</scope>
    <source>
        <strain evidence="9">P5626</strain>
    </source>
</reference>
<feature type="transmembrane region" description="Helical" evidence="8">
    <location>
        <begin position="34"/>
        <end position="50"/>
    </location>
</feature>
<feature type="transmembrane region" description="Helical" evidence="8">
    <location>
        <begin position="258"/>
        <end position="277"/>
    </location>
</feature>
<evidence type="ECO:0000256" key="6">
    <source>
        <dbReference type="ARBA" id="ARBA00022989"/>
    </source>
</evidence>
<feature type="transmembrane region" description="Helical" evidence="8">
    <location>
        <begin position="289"/>
        <end position="313"/>
    </location>
</feature>
<name>A0A4Y7UEL9_9FLAO</name>
<evidence type="ECO:0000256" key="2">
    <source>
        <dbReference type="ARBA" id="ARBA00009773"/>
    </source>
</evidence>
<keyword evidence="5 8" id="KW-0812">Transmembrane</keyword>
<keyword evidence="7 8" id="KW-0472">Membrane</keyword>
<reference evidence="9 11" key="1">
    <citation type="journal article" date="2015" name="Stand. Genomic Sci.">
        <title>Genomic Encyclopedia of Bacterial and Archaeal Type Strains, Phase III: the genomes of soil and plant-associated and newly described type strains.</title>
        <authorList>
            <person name="Whitman W.B."/>
            <person name="Woyke T."/>
            <person name="Klenk H.P."/>
            <person name="Zhou Y."/>
            <person name="Lilburn T.G."/>
            <person name="Beck B.J."/>
            <person name="De Vos P."/>
            <person name="Vandamme P."/>
            <person name="Eisen J.A."/>
            <person name="Garrity G."/>
            <person name="Hugenholtz P."/>
            <person name="Kyrpides N.C."/>
        </authorList>
    </citation>
    <scope>NUCLEOTIDE SEQUENCE [LARGE SCALE GENOMIC DNA]</scope>
    <source>
        <strain evidence="9 11">P5626</strain>
    </source>
</reference>
<keyword evidence="3" id="KW-0813">Transport</keyword>
<feature type="transmembrane region" description="Helical" evidence="8">
    <location>
        <begin position="233"/>
        <end position="251"/>
    </location>
</feature>
<keyword evidence="6 8" id="KW-1133">Transmembrane helix</keyword>
<organism evidence="10 12">
    <name type="scientific">Flavobacterium circumlabens</name>
    <dbReference type="NCBI Taxonomy" id="2133765"/>
    <lineage>
        <taxon>Bacteria</taxon>
        <taxon>Pseudomonadati</taxon>
        <taxon>Bacteroidota</taxon>
        <taxon>Flavobacteriia</taxon>
        <taxon>Flavobacteriales</taxon>
        <taxon>Flavobacteriaceae</taxon>
        <taxon>Flavobacterium</taxon>
    </lineage>
</organism>
<keyword evidence="4" id="KW-1003">Cell membrane</keyword>
<evidence type="ECO:0000313" key="9">
    <source>
        <dbReference type="EMBL" id="TCN58870.1"/>
    </source>
</evidence>
<accession>A0A4Y7UEL9</accession>
<dbReference type="InterPro" id="IPR002549">
    <property type="entry name" value="AI-2E-like"/>
</dbReference>